<dbReference type="Proteomes" id="UP001210925">
    <property type="component" value="Unassembled WGS sequence"/>
</dbReference>
<dbReference type="GO" id="GO:0005634">
    <property type="term" value="C:nucleus"/>
    <property type="evidence" value="ECO:0007669"/>
    <property type="project" value="TreeGrafter"/>
</dbReference>
<dbReference type="Gene3D" id="1.10.8.60">
    <property type="match status" value="1"/>
</dbReference>
<comment type="similarity">
    <text evidence="1">Belongs to the activator 1 small subunits family.</text>
</comment>
<dbReference type="CDD" id="cd18140">
    <property type="entry name" value="HLD_clamp_RFC"/>
    <property type="match status" value="1"/>
</dbReference>
<proteinExistence type="inferred from homology"/>
<dbReference type="InterPro" id="IPR008921">
    <property type="entry name" value="DNA_pol3_clamp-load_cplx_C"/>
</dbReference>
<dbReference type="CDD" id="cd00009">
    <property type="entry name" value="AAA"/>
    <property type="match status" value="1"/>
</dbReference>
<organism evidence="8 9">
    <name type="scientific">Boothiomyces macroporosus</name>
    <dbReference type="NCBI Taxonomy" id="261099"/>
    <lineage>
        <taxon>Eukaryota</taxon>
        <taxon>Fungi</taxon>
        <taxon>Fungi incertae sedis</taxon>
        <taxon>Chytridiomycota</taxon>
        <taxon>Chytridiomycota incertae sedis</taxon>
        <taxon>Chytridiomycetes</taxon>
        <taxon>Rhizophydiales</taxon>
        <taxon>Terramycetaceae</taxon>
        <taxon>Boothiomyces</taxon>
    </lineage>
</organism>
<accession>A0AAD5UCY3</accession>
<evidence type="ECO:0000256" key="5">
    <source>
        <dbReference type="ARBA" id="ARBA00023125"/>
    </source>
</evidence>
<dbReference type="InterPro" id="IPR024061">
    <property type="entry name" value="NDT80_DNA-bd_dom"/>
</dbReference>
<dbReference type="InterPro" id="IPR050238">
    <property type="entry name" value="DNA_Rep/Repair_Clamp_Loader"/>
</dbReference>
<keyword evidence="3" id="KW-0547">Nucleotide-binding</keyword>
<dbReference type="InterPro" id="IPR027417">
    <property type="entry name" value="P-loop_NTPase"/>
</dbReference>
<keyword evidence="4" id="KW-0067">ATP-binding</keyword>
<dbReference type="GO" id="GO:0006271">
    <property type="term" value="P:DNA strand elongation involved in DNA replication"/>
    <property type="evidence" value="ECO:0007669"/>
    <property type="project" value="UniProtKB-ARBA"/>
</dbReference>
<comment type="caution">
    <text evidence="8">The sequence shown here is derived from an EMBL/GenBank/DDBJ whole genome shotgun (WGS) entry which is preliminary data.</text>
</comment>
<dbReference type="GO" id="GO:0031391">
    <property type="term" value="C:Elg1 RFC-like complex"/>
    <property type="evidence" value="ECO:0007669"/>
    <property type="project" value="UniProtKB-ARBA"/>
</dbReference>
<keyword evidence="9" id="KW-1185">Reference proteome</keyword>
<dbReference type="Pfam" id="PF05224">
    <property type="entry name" value="NDT80_PhoG"/>
    <property type="match status" value="1"/>
</dbReference>
<dbReference type="InterPro" id="IPR013748">
    <property type="entry name" value="Rep_factorC_C"/>
</dbReference>
<dbReference type="GO" id="GO:0005524">
    <property type="term" value="F:ATP binding"/>
    <property type="evidence" value="ECO:0007669"/>
    <property type="project" value="UniProtKB-KW"/>
</dbReference>
<feature type="DNA-binding region" description="NDT80" evidence="6">
    <location>
        <begin position="230"/>
        <end position="453"/>
    </location>
</feature>
<evidence type="ECO:0000256" key="4">
    <source>
        <dbReference type="ARBA" id="ARBA00022840"/>
    </source>
</evidence>
<dbReference type="SMART" id="SM00382">
    <property type="entry name" value="AAA"/>
    <property type="match status" value="1"/>
</dbReference>
<sequence length="592" mass="67468">MSDQKEMLWVEKYRPKSLGEVVSQEASVQALQSSIESKNLPHLLFYGPAGTGKTSTIIALAKEIYKSNYKSRVLEMNASDERGINVVRTKIKDFAKLAVSNDGNSPPYKLIILDEADSLTADAQAALRRTMETYSKVTRIIEPLASRCAKFRFKPLPKEQMVDRLNHISEMESLYCNRETLEALVDVSDGDLRQAITLLQTAKQLFKSNRVTQDDIYELTGMIPSSVLNPLITKWQAGNFDEISTGLKSILQEGYSGLQIISQLHQEITEGILFSKVEKQRLAVALVTPSLDHGFAEEDGEIFCYRRNYFTANVSIDLSANGFQENCDKYYTVQYNVREEIRNFMVEIEAKSGKQPIHISFYTSKRKRLPEHPKLSLVGIDSPMPGVPTSTYFERMQFRSSTPAGSKGVKRYVELSAKLYGHLENGHRVLIATSTSEPFIIRGMSPKHYIKERRLRELESAKQRKNDIGCETHSDDMMDQVTLTPVSPYDLTDLHLHTALYDNSNEYRNTPKIYPNAIPKLMQPTLFKPYQKCHKNTIEAINYEYFLPPIPLPQFNNSVPSLPPLNWDHGLFEHSDLANNQNTDFMEYIKDF</sequence>
<dbReference type="InterPro" id="IPR047854">
    <property type="entry name" value="RFC_lid"/>
</dbReference>
<dbReference type="FunFam" id="3.40.50.300:FF:000952">
    <property type="entry name" value="Replication factor C subunit 2"/>
    <property type="match status" value="1"/>
</dbReference>
<dbReference type="EMBL" id="JADGKB010000083">
    <property type="protein sequence ID" value="KAJ3254544.1"/>
    <property type="molecule type" value="Genomic_DNA"/>
</dbReference>
<dbReference type="InterPro" id="IPR003593">
    <property type="entry name" value="AAA+_ATPase"/>
</dbReference>
<gene>
    <name evidence="8" type="ORF">HK103_007098</name>
</gene>
<dbReference type="GO" id="GO:0003700">
    <property type="term" value="F:DNA-binding transcription factor activity"/>
    <property type="evidence" value="ECO:0007669"/>
    <property type="project" value="UniProtKB-UniRule"/>
</dbReference>
<dbReference type="GO" id="GO:0003677">
    <property type="term" value="F:DNA binding"/>
    <property type="evidence" value="ECO:0007669"/>
    <property type="project" value="UniProtKB-KW"/>
</dbReference>
<evidence type="ECO:0000256" key="6">
    <source>
        <dbReference type="PROSITE-ProRule" id="PRU00850"/>
    </source>
</evidence>
<dbReference type="InterPro" id="IPR037141">
    <property type="entry name" value="NDT80_DNA-bd_dom_sf"/>
</dbReference>
<keyword evidence="5 6" id="KW-0238">DNA-binding</keyword>
<dbReference type="SUPFAM" id="SSF49417">
    <property type="entry name" value="p53-like transcription factors"/>
    <property type="match status" value="1"/>
</dbReference>
<keyword evidence="2" id="KW-0235">DNA replication</keyword>
<feature type="domain" description="NDT80" evidence="7">
    <location>
        <begin position="230"/>
        <end position="453"/>
    </location>
</feature>
<name>A0AAD5UCY3_9FUNG</name>
<reference evidence="8" key="1">
    <citation type="submission" date="2020-05" db="EMBL/GenBank/DDBJ databases">
        <title>Phylogenomic resolution of chytrid fungi.</title>
        <authorList>
            <person name="Stajich J.E."/>
            <person name="Amses K."/>
            <person name="Simmons R."/>
            <person name="Seto K."/>
            <person name="Myers J."/>
            <person name="Bonds A."/>
            <person name="Quandt C.A."/>
            <person name="Barry K."/>
            <person name="Liu P."/>
            <person name="Grigoriev I."/>
            <person name="Longcore J.E."/>
            <person name="James T.Y."/>
        </authorList>
    </citation>
    <scope>NUCLEOTIDE SEQUENCE</scope>
    <source>
        <strain evidence="8">PLAUS21</strain>
    </source>
</reference>
<dbReference type="SUPFAM" id="SSF48019">
    <property type="entry name" value="post-AAA+ oligomerization domain-like"/>
    <property type="match status" value="1"/>
</dbReference>
<evidence type="ECO:0000313" key="8">
    <source>
        <dbReference type="EMBL" id="KAJ3254544.1"/>
    </source>
</evidence>
<dbReference type="GO" id="GO:0003689">
    <property type="term" value="F:DNA clamp loader activity"/>
    <property type="evidence" value="ECO:0007669"/>
    <property type="project" value="TreeGrafter"/>
</dbReference>
<dbReference type="Pfam" id="PF00004">
    <property type="entry name" value="AAA"/>
    <property type="match status" value="1"/>
</dbReference>
<dbReference type="InterPro" id="IPR003959">
    <property type="entry name" value="ATPase_AAA_core"/>
</dbReference>
<dbReference type="SUPFAM" id="SSF52540">
    <property type="entry name" value="P-loop containing nucleoside triphosphate hydrolases"/>
    <property type="match status" value="1"/>
</dbReference>
<evidence type="ECO:0000256" key="3">
    <source>
        <dbReference type="ARBA" id="ARBA00022741"/>
    </source>
</evidence>
<dbReference type="Pfam" id="PF08542">
    <property type="entry name" value="Rep_fac_C"/>
    <property type="match status" value="1"/>
</dbReference>
<dbReference type="GO" id="GO:0006281">
    <property type="term" value="P:DNA repair"/>
    <property type="evidence" value="ECO:0007669"/>
    <property type="project" value="TreeGrafter"/>
</dbReference>
<dbReference type="InterPro" id="IPR008967">
    <property type="entry name" value="p53-like_TF_DNA-bd_sf"/>
</dbReference>
<protein>
    <recommendedName>
        <fullName evidence="7">NDT80 domain-containing protein</fullName>
    </recommendedName>
</protein>
<dbReference type="GO" id="GO:0005663">
    <property type="term" value="C:DNA replication factor C complex"/>
    <property type="evidence" value="ECO:0007669"/>
    <property type="project" value="TreeGrafter"/>
</dbReference>
<dbReference type="PANTHER" id="PTHR11669">
    <property type="entry name" value="REPLICATION FACTOR C / DNA POLYMERASE III GAMMA-TAU SUBUNIT"/>
    <property type="match status" value="1"/>
</dbReference>
<dbReference type="Gene3D" id="2.60.40.1390">
    <property type="entry name" value="NDT80 DNA-binding domain"/>
    <property type="match status" value="2"/>
</dbReference>
<dbReference type="Gene3D" id="3.40.50.300">
    <property type="entry name" value="P-loop containing nucleotide triphosphate hydrolases"/>
    <property type="match status" value="1"/>
</dbReference>
<evidence type="ECO:0000259" key="7">
    <source>
        <dbReference type="PROSITE" id="PS51517"/>
    </source>
</evidence>
<dbReference type="PANTHER" id="PTHR11669:SF20">
    <property type="entry name" value="REPLICATION FACTOR C SUBUNIT 4"/>
    <property type="match status" value="1"/>
</dbReference>
<evidence type="ECO:0000256" key="2">
    <source>
        <dbReference type="ARBA" id="ARBA00022705"/>
    </source>
</evidence>
<dbReference type="GO" id="GO:0016887">
    <property type="term" value="F:ATP hydrolysis activity"/>
    <property type="evidence" value="ECO:0007669"/>
    <property type="project" value="InterPro"/>
</dbReference>
<dbReference type="PROSITE" id="PS51517">
    <property type="entry name" value="NDT80"/>
    <property type="match status" value="1"/>
</dbReference>
<evidence type="ECO:0000256" key="1">
    <source>
        <dbReference type="ARBA" id="ARBA00005378"/>
    </source>
</evidence>
<dbReference type="AlphaFoldDB" id="A0AAD5UCY3"/>
<evidence type="ECO:0000313" key="9">
    <source>
        <dbReference type="Proteomes" id="UP001210925"/>
    </source>
</evidence>